<keyword evidence="4" id="KW-1185">Reference proteome</keyword>
<dbReference type="PANTHER" id="PTHR48081:SF8">
    <property type="entry name" value="ALPHA_BETA HYDROLASE FOLD-3 DOMAIN-CONTAINING PROTEIN-RELATED"/>
    <property type="match status" value="1"/>
</dbReference>
<name>A0A7X2TMI5_9FIRM</name>
<dbReference type="InterPro" id="IPR050300">
    <property type="entry name" value="GDXG_lipolytic_enzyme"/>
</dbReference>
<dbReference type="Proteomes" id="UP000466864">
    <property type="component" value="Unassembled WGS sequence"/>
</dbReference>
<dbReference type="RefSeq" id="WP_154457039.1">
    <property type="nucleotide sequence ID" value="NZ_VUMV01000001.1"/>
</dbReference>
<dbReference type="PANTHER" id="PTHR48081">
    <property type="entry name" value="AB HYDROLASE SUPERFAMILY PROTEIN C4A8.06C"/>
    <property type="match status" value="1"/>
</dbReference>
<protein>
    <submittedName>
        <fullName evidence="3">Alpha/beta hydrolase</fullName>
    </submittedName>
</protein>
<dbReference type="InterPro" id="IPR029058">
    <property type="entry name" value="AB_hydrolase_fold"/>
</dbReference>
<dbReference type="AlphaFoldDB" id="A0A7X2TMI5"/>
<dbReference type="Pfam" id="PF07859">
    <property type="entry name" value="Abhydrolase_3"/>
    <property type="match status" value="1"/>
</dbReference>
<sequence>MKEYRKFIEPEYGEVSPEVNIGKPQVLDLEHPDRWRRRSNLESVAAMTDAIMRCNCYEDMMALDAEDITVLNGNYRVPVRIYYPDDKKQHPVLIFIHGGGFEYNNIDVYEYVNRYLSLKGKMVVVSPDYRLAPEYKFPIGLNDCYAVLKWVCQHADSIHGLTNNICVGGDSAGGNFTAALTLKARNEGTPEIAKQILVYPCVIQKADHLSTSEIRYGHGYFLEINGCEGIKEYFNELEDMKNPLASPLLEEDLTNLPPACFISAECDPLLDQGLQYAARLFDSGISVEYHIMKGMIHGFLNSTYEKSFEALNYIAAFVNQ</sequence>
<evidence type="ECO:0000313" key="3">
    <source>
        <dbReference type="EMBL" id="MST81249.1"/>
    </source>
</evidence>
<proteinExistence type="predicted"/>
<comment type="caution">
    <text evidence="3">The sequence shown here is derived from an EMBL/GenBank/DDBJ whole genome shotgun (WGS) entry which is preliminary data.</text>
</comment>
<dbReference type="GO" id="GO:0016787">
    <property type="term" value="F:hydrolase activity"/>
    <property type="evidence" value="ECO:0007669"/>
    <property type="project" value="UniProtKB-KW"/>
</dbReference>
<evidence type="ECO:0000256" key="1">
    <source>
        <dbReference type="ARBA" id="ARBA00022801"/>
    </source>
</evidence>
<accession>A0A7X2TMI5</accession>
<dbReference type="EMBL" id="VUMV01000001">
    <property type="protein sequence ID" value="MST81249.1"/>
    <property type="molecule type" value="Genomic_DNA"/>
</dbReference>
<feature type="domain" description="Alpha/beta hydrolase fold-3" evidence="2">
    <location>
        <begin position="93"/>
        <end position="300"/>
    </location>
</feature>
<keyword evidence="1 3" id="KW-0378">Hydrolase</keyword>
<organism evidence="3 4">
    <name type="scientific">Bilifractor porci</name>
    <dbReference type="NCBI Taxonomy" id="2606636"/>
    <lineage>
        <taxon>Bacteria</taxon>
        <taxon>Bacillati</taxon>
        <taxon>Bacillota</taxon>
        <taxon>Clostridia</taxon>
        <taxon>Lachnospirales</taxon>
        <taxon>Lachnospiraceae</taxon>
        <taxon>Bilifractor</taxon>
    </lineage>
</organism>
<dbReference type="SUPFAM" id="SSF53474">
    <property type="entry name" value="alpha/beta-Hydrolases"/>
    <property type="match status" value="1"/>
</dbReference>
<evidence type="ECO:0000313" key="4">
    <source>
        <dbReference type="Proteomes" id="UP000466864"/>
    </source>
</evidence>
<evidence type="ECO:0000259" key="2">
    <source>
        <dbReference type="Pfam" id="PF07859"/>
    </source>
</evidence>
<dbReference type="Gene3D" id="3.40.50.1820">
    <property type="entry name" value="alpha/beta hydrolase"/>
    <property type="match status" value="1"/>
</dbReference>
<gene>
    <name evidence="3" type="ORF">FYJ60_02775</name>
</gene>
<dbReference type="InterPro" id="IPR013094">
    <property type="entry name" value="AB_hydrolase_3"/>
</dbReference>
<reference evidence="3 4" key="1">
    <citation type="submission" date="2019-08" db="EMBL/GenBank/DDBJ databases">
        <title>In-depth cultivation of the pig gut microbiome towards novel bacterial diversity and tailored functional studies.</title>
        <authorList>
            <person name="Wylensek D."/>
            <person name="Hitch T.C.A."/>
            <person name="Clavel T."/>
        </authorList>
    </citation>
    <scope>NUCLEOTIDE SEQUENCE [LARGE SCALE GENOMIC DNA]</scope>
    <source>
        <strain evidence="3 4">Oil+RF-744-WCA-WT-13</strain>
    </source>
</reference>